<accession>A0A517YIA7</accession>
<evidence type="ECO:0000256" key="1">
    <source>
        <dbReference type="SAM" id="MobiDB-lite"/>
    </source>
</evidence>
<dbReference type="SUPFAM" id="SSF51735">
    <property type="entry name" value="NAD(P)-binding Rossmann-fold domains"/>
    <property type="match status" value="1"/>
</dbReference>
<evidence type="ECO:0000313" key="3">
    <source>
        <dbReference type="EMBL" id="QDU29967.1"/>
    </source>
</evidence>
<dbReference type="KEGG" id="aagg:ETAA8_50850"/>
<keyword evidence="4" id="KW-1185">Reference proteome</keyword>
<feature type="region of interest" description="Disordered" evidence="1">
    <location>
        <begin position="493"/>
        <end position="516"/>
    </location>
</feature>
<dbReference type="EMBL" id="CP036274">
    <property type="protein sequence ID" value="QDU29967.1"/>
    <property type="molecule type" value="Genomic_DNA"/>
</dbReference>
<gene>
    <name evidence="3" type="primary">gfo_3</name>
    <name evidence="3" type="ORF">ETAA8_50850</name>
</gene>
<dbReference type="Proteomes" id="UP000315017">
    <property type="component" value="Chromosome"/>
</dbReference>
<dbReference type="PANTHER" id="PTHR43818:SF12">
    <property type="entry name" value="NADH-DEPENDENT DEHYDROGENASE-RELATED"/>
    <property type="match status" value="1"/>
</dbReference>
<protein>
    <submittedName>
        <fullName evidence="3">Glucose--fructose oxidoreductase</fullName>
        <ecNumber evidence="3">1.1.99.28</ecNumber>
    </submittedName>
</protein>
<keyword evidence="3" id="KW-0560">Oxidoreductase</keyword>
<name>A0A517YIA7_9BACT</name>
<proteinExistence type="predicted"/>
<sequence length="612" mass="66915">MNLTPEERAVGQENYYSAMDALDRSPAAEPFNRRDFLKGVVGAGIVSGAGLGAAYFWQQDQKLASPVRIAIIGTGDEGGVLINACNPEYVDVVEICDIRPYNVHRAFHGDWAGDVALANRQGLIKRYGFSDETAAKQHIKVTEDYKAVLKNPDVEAIIIALPLHLHAPVAIEAMQAGKHVLTEKLMAHNVAQCKLMGRVADKTGKILCVGHQRHYSVLYDNAVNLLRWGVLGEMHHIRAQWHRGNLPGSDTWQPPLPWEIDTVNAKGESEKINFVAKKLDALKKSLKDEKNPGTANMLAKQVAQWTAWLLDADVDAKKYGYQDFPLGDGKMREAREELMRWRLFQRTGGGLMAELGSHQLDAASIFCSALRKDGKKAHPLSVHAVGGRHTFPLDREAEDHVYCMYEFPGPGYEPGYDPGYYDPAMNYPGKDGIPSYDAVKHPEKKVVVTYSSINGNGWGGYGETVMGTKGTLLLEREQEVLLFKNSDTSTKIGVKDDKGGPTLDTQASGKGPSLAKAAATSGPVSRGYTEEIEHWAWCIRNPARENQPRCNAKVALGDAVIALATNVAIDNANKGKGGYLAFSEDWYDINSDATPDGSDVKAEAAKFGAELA</sequence>
<evidence type="ECO:0000313" key="4">
    <source>
        <dbReference type="Proteomes" id="UP000315017"/>
    </source>
</evidence>
<evidence type="ECO:0000259" key="2">
    <source>
        <dbReference type="Pfam" id="PF01408"/>
    </source>
</evidence>
<dbReference type="GO" id="GO:0047061">
    <property type="term" value="F:glucose-fructose oxidoreductase activity"/>
    <property type="evidence" value="ECO:0007669"/>
    <property type="project" value="UniProtKB-EC"/>
</dbReference>
<dbReference type="Gene3D" id="3.30.360.10">
    <property type="entry name" value="Dihydrodipicolinate Reductase, domain 2"/>
    <property type="match status" value="1"/>
</dbReference>
<dbReference type="AlphaFoldDB" id="A0A517YIA7"/>
<feature type="domain" description="Gfo/Idh/MocA-like oxidoreductase N-terminal" evidence="2">
    <location>
        <begin position="68"/>
        <end position="211"/>
    </location>
</feature>
<dbReference type="OrthoDB" id="9792935at2"/>
<reference evidence="3 4" key="1">
    <citation type="submission" date="2019-02" db="EMBL/GenBank/DDBJ databases">
        <title>Deep-cultivation of Planctomycetes and their phenomic and genomic characterization uncovers novel biology.</title>
        <authorList>
            <person name="Wiegand S."/>
            <person name="Jogler M."/>
            <person name="Boedeker C."/>
            <person name="Pinto D."/>
            <person name="Vollmers J."/>
            <person name="Rivas-Marin E."/>
            <person name="Kohn T."/>
            <person name="Peeters S.H."/>
            <person name="Heuer A."/>
            <person name="Rast P."/>
            <person name="Oberbeckmann S."/>
            <person name="Bunk B."/>
            <person name="Jeske O."/>
            <person name="Meyerdierks A."/>
            <person name="Storesund J.E."/>
            <person name="Kallscheuer N."/>
            <person name="Luecker S."/>
            <person name="Lage O.M."/>
            <person name="Pohl T."/>
            <person name="Merkel B.J."/>
            <person name="Hornburger P."/>
            <person name="Mueller R.-W."/>
            <person name="Bruemmer F."/>
            <person name="Labrenz M."/>
            <person name="Spormann A.M."/>
            <person name="Op den Camp H."/>
            <person name="Overmann J."/>
            <person name="Amann R."/>
            <person name="Jetten M.S.M."/>
            <person name="Mascher T."/>
            <person name="Medema M.H."/>
            <person name="Devos D.P."/>
            <person name="Kaster A.-K."/>
            <person name="Ovreas L."/>
            <person name="Rohde M."/>
            <person name="Galperin M.Y."/>
            <person name="Jogler C."/>
        </authorList>
    </citation>
    <scope>NUCLEOTIDE SEQUENCE [LARGE SCALE GENOMIC DNA]</scope>
    <source>
        <strain evidence="3 4">ETA_A8</strain>
    </source>
</reference>
<dbReference type="SUPFAM" id="SSF55347">
    <property type="entry name" value="Glyceraldehyde-3-phosphate dehydrogenase-like, C-terminal domain"/>
    <property type="match status" value="1"/>
</dbReference>
<dbReference type="RefSeq" id="WP_145094634.1">
    <property type="nucleotide sequence ID" value="NZ_CP036274.1"/>
</dbReference>
<dbReference type="PANTHER" id="PTHR43818">
    <property type="entry name" value="BCDNA.GH03377"/>
    <property type="match status" value="1"/>
</dbReference>
<organism evidence="3 4">
    <name type="scientific">Anatilimnocola aggregata</name>
    <dbReference type="NCBI Taxonomy" id="2528021"/>
    <lineage>
        <taxon>Bacteria</taxon>
        <taxon>Pseudomonadati</taxon>
        <taxon>Planctomycetota</taxon>
        <taxon>Planctomycetia</taxon>
        <taxon>Pirellulales</taxon>
        <taxon>Pirellulaceae</taxon>
        <taxon>Anatilimnocola</taxon>
    </lineage>
</organism>
<dbReference type="InterPro" id="IPR036291">
    <property type="entry name" value="NAD(P)-bd_dom_sf"/>
</dbReference>
<dbReference type="GO" id="GO:0000166">
    <property type="term" value="F:nucleotide binding"/>
    <property type="evidence" value="ECO:0007669"/>
    <property type="project" value="InterPro"/>
</dbReference>
<dbReference type="InterPro" id="IPR000683">
    <property type="entry name" value="Gfo/Idh/MocA-like_OxRdtase_N"/>
</dbReference>
<dbReference type="Pfam" id="PF01408">
    <property type="entry name" value="GFO_IDH_MocA"/>
    <property type="match status" value="1"/>
</dbReference>
<dbReference type="Gene3D" id="3.40.50.720">
    <property type="entry name" value="NAD(P)-binding Rossmann-like Domain"/>
    <property type="match status" value="1"/>
</dbReference>
<dbReference type="InterPro" id="IPR050463">
    <property type="entry name" value="Gfo/Idh/MocA_oxidrdct_glycsds"/>
</dbReference>
<dbReference type="EC" id="1.1.99.28" evidence="3"/>